<feature type="domain" description="MADF" evidence="2">
    <location>
        <begin position="75"/>
        <end position="164"/>
    </location>
</feature>
<sequence length="304" mass="34484">MKFSSCPAHFLSNTLIQFQAPKVSKPSMALAAPPPTSLDSVISLSSIVPTMVASSSSLSCRGVSVSPSRRFDIGQLIFHVREEPVLYNNRHPDYKDSGLKDEKWERLARNMNFDEGGKVLCKKWKNVRDRYTKLSKAMKTGRPLDSKNKWKYFDELTFLERYLEERDRPKWDRPVAPKSEEAEPEVEMPHIKIDEDDCEMPEDEPNDLEDSFNPSSSRGFATSTTEKLLSLLDSVELPTSSTQMVSSVSSQMSTSPMMSESELFARSMAVTLDRFTPAQKSYVKMKMTELFYKVETDQEGPTAC</sequence>
<organism evidence="3 4">
    <name type="scientific">Steinernema carpocapsae</name>
    <name type="common">Entomopathogenic nematode</name>
    <dbReference type="NCBI Taxonomy" id="34508"/>
    <lineage>
        <taxon>Eukaryota</taxon>
        <taxon>Metazoa</taxon>
        <taxon>Ecdysozoa</taxon>
        <taxon>Nematoda</taxon>
        <taxon>Chromadorea</taxon>
        <taxon>Rhabditida</taxon>
        <taxon>Tylenchina</taxon>
        <taxon>Panagrolaimomorpha</taxon>
        <taxon>Strongyloidoidea</taxon>
        <taxon>Steinernematidae</taxon>
        <taxon>Steinernema</taxon>
    </lineage>
</organism>
<feature type="region of interest" description="Disordered" evidence="1">
    <location>
        <begin position="196"/>
        <end position="220"/>
    </location>
</feature>
<dbReference type="PANTHER" id="PTHR12243:SF67">
    <property type="entry name" value="COREPRESSOR OF PANGOLIN, ISOFORM A-RELATED"/>
    <property type="match status" value="1"/>
</dbReference>
<reference evidence="3 4" key="2">
    <citation type="journal article" date="2019" name="G3 (Bethesda)">
        <title>Hybrid Assembly of the Genome of the Entomopathogenic Nematode Steinernema carpocapsae Identifies the X-Chromosome.</title>
        <authorList>
            <person name="Serra L."/>
            <person name="Macchietto M."/>
            <person name="Macias-Munoz A."/>
            <person name="McGill C.J."/>
            <person name="Rodriguez I.M."/>
            <person name="Rodriguez B."/>
            <person name="Murad R."/>
            <person name="Mortazavi A."/>
        </authorList>
    </citation>
    <scope>NUCLEOTIDE SEQUENCE [LARGE SCALE GENOMIC DNA]</scope>
    <source>
        <strain evidence="3 4">ALL</strain>
    </source>
</reference>
<dbReference type="InterPro" id="IPR039353">
    <property type="entry name" value="TF_Adf1"/>
</dbReference>
<dbReference type="Pfam" id="PF10545">
    <property type="entry name" value="MADF_DNA_bdg"/>
    <property type="match status" value="1"/>
</dbReference>
<dbReference type="GO" id="GO:0006357">
    <property type="term" value="P:regulation of transcription by RNA polymerase II"/>
    <property type="evidence" value="ECO:0007669"/>
    <property type="project" value="TreeGrafter"/>
</dbReference>
<evidence type="ECO:0000313" key="3">
    <source>
        <dbReference type="EMBL" id="TKR88197.1"/>
    </source>
</evidence>
<evidence type="ECO:0000313" key="4">
    <source>
        <dbReference type="Proteomes" id="UP000298663"/>
    </source>
</evidence>
<dbReference type="InterPro" id="IPR006578">
    <property type="entry name" value="MADF-dom"/>
</dbReference>
<feature type="compositionally biased region" description="Acidic residues" evidence="1">
    <location>
        <begin position="196"/>
        <end position="210"/>
    </location>
</feature>
<evidence type="ECO:0000256" key="1">
    <source>
        <dbReference type="SAM" id="MobiDB-lite"/>
    </source>
</evidence>
<dbReference type="GO" id="GO:0005667">
    <property type="term" value="C:transcription regulator complex"/>
    <property type="evidence" value="ECO:0007669"/>
    <property type="project" value="TreeGrafter"/>
</dbReference>
<dbReference type="SMART" id="SM00595">
    <property type="entry name" value="MADF"/>
    <property type="match status" value="1"/>
</dbReference>
<dbReference type="EMBL" id="AZBU02000003">
    <property type="protein sequence ID" value="TKR88197.1"/>
    <property type="molecule type" value="Genomic_DNA"/>
</dbReference>
<evidence type="ECO:0000259" key="2">
    <source>
        <dbReference type="PROSITE" id="PS51029"/>
    </source>
</evidence>
<keyword evidence="4" id="KW-1185">Reference proteome</keyword>
<dbReference type="AlphaFoldDB" id="A0A4U5NX60"/>
<dbReference type="GO" id="GO:0005634">
    <property type="term" value="C:nucleus"/>
    <property type="evidence" value="ECO:0007669"/>
    <property type="project" value="TreeGrafter"/>
</dbReference>
<dbReference type="OrthoDB" id="5779735at2759"/>
<protein>
    <recommendedName>
        <fullName evidence="2">MADF domain-containing protein</fullName>
    </recommendedName>
</protein>
<comment type="caution">
    <text evidence="3">The sequence shown here is derived from an EMBL/GenBank/DDBJ whole genome shotgun (WGS) entry which is preliminary data.</text>
</comment>
<dbReference type="Proteomes" id="UP000298663">
    <property type="component" value="Unassembled WGS sequence"/>
</dbReference>
<dbReference type="PANTHER" id="PTHR12243">
    <property type="entry name" value="MADF DOMAIN TRANSCRIPTION FACTOR"/>
    <property type="match status" value="1"/>
</dbReference>
<proteinExistence type="predicted"/>
<name>A0A4U5NX60_STECR</name>
<reference evidence="3 4" key="1">
    <citation type="journal article" date="2015" name="Genome Biol.">
        <title>Comparative genomics of Steinernema reveals deeply conserved gene regulatory networks.</title>
        <authorList>
            <person name="Dillman A.R."/>
            <person name="Macchietto M."/>
            <person name="Porter C.F."/>
            <person name="Rogers A."/>
            <person name="Williams B."/>
            <person name="Antoshechkin I."/>
            <person name="Lee M.M."/>
            <person name="Goodwin Z."/>
            <person name="Lu X."/>
            <person name="Lewis E.E."/>
            <person name="Goodrich-Blair H."/>
            <person name="Stock S.P."/>
            <person name="Adams B.J."/>
            <person name="Sternberg P.W."/>
            <person name="Mortazavi A."/>
        </authorList>
    </citation>
    <scope>NUCLEOTIDE SEQUENCE [LARGE SCALE GENOMIC DNA]</scope>
    <source>
        <strain evidence="3 4">ALL</strain>
    </source>
</reference>
<gene>
    <name evidence="3" type="ORF">L596_012478</name>
</gene>
<accession>A0A4U5NX60</accession>
<dbReference type="PROSITE" id="PS51029">
    <property type="entry name" value="MADF"/>
    <property type="match status" value="1"/>
</dbReference>